<dbReference type="OrthoDB" id="195446at2759"/>
<dbReference type="GO" id="GO:0003824">
    <property type="term" value="F:catalytic activity"/>
    <property type="evidence" value="ECO:0007669"/>
    <property type="project" value="InterPro"/>
</dbReference>
<dbReference type="InterPro" id="IPR053137">
    <property type="entry name" value="NLR-like"/>
</dbReference>
<dbReference type="Gene3D" id="3.40.50.300">
    <property type="entry name" value="P-loop containing nucleotide triphosphate hydrolases"/>
    <property type="match status" value="1"/>
</dbReference>
<dbReference type="PROSITE" id="PS50837">
    <property type="entry name" value="NACHT"/>
    <property type="match status" value="1"/>
</dbReference>
<feature type="domain" description="NACHT" evidence="2">
    <location>
        <begin position="381"/>
        <end position="532"/>
    </location>
</feature>
<keyword evidence="4" id="KW-1185">Reference proteome</keyword>
<evidence type="ECO:0000313" key="3">
    <source>
        <dbReference type="EMBL" id="PYI02595.1"/>
    </source>
</evidence>
<dbReference type="Proteomes" id="UP000248423">
    <property type="component" value="Unassembled WGS sequence"/>
</dbReference>
<dbReference type="STRING" id="1448318.A0A319E325"/>
<dbReference type="AlphaFoldDB" id="A0A319E325"/>
<dbReference type="Pfam" id="PF24883">
    <property type="entry name" value="NPHP3_N"/>
    <property type="match status" value="1"/>
</dbReference>
<dbReference type="InterPro" id="IPR007111">
    <property type="entry name" value="NACHT_NTPase"/>
</dbReference>
<dbReference type="Gene3D" id="3.40.50.1580">
    <property type="entry name" value="Nucleoside phosphorylase domain"/>
    <property type="match status" value="1"/>
</dbReference>
<dbReference type="SUPFAM" id="SSF52540">
    <property type="entry name" value="P-loop containing nucleoside triphosphate hydrolases"/>
    <property type="match status" value="1"/>
</dbReference>
<dbReference type="InterPro" id="IPR035994">
    <property type="entry name" value="Nucleoside_phosphorylase_sf"/>
</dbReference>
<dbReference type="InterPro" id="IPR027417">
    <property type="entry name" value="P-loop_NTPase"/>
</dbReference>
<sequence length="835" mass="94174">MLDQRHDDLANPAHDHNAYTLGAMHKHNVVIVCLPKGEVGTNSAAAVATRMISTFPSIRFGLMVGIGGGVPPNVRLGDVVVITPANGFPGVVQWDMGKAEQMDTFTQTGALNTPPSAVLTALTKLECKHDMEGSSISQYLEEIALKWPRLAPKYTRSETLEDVCFEANYNHATNEGKKRTHEDPIEWRNEDACCRFCDRSRALKRQPREMVVHYGLIASGNQVIKDATFRDKINSRMGGNILCFEMEAAGLMNNFPCAVIRGICDYCDSHKNNGWQEHAAAVAAAFAKELLSVIPPARVTDTRAAAEVMKHISDGVDLIRRGLFSLQSTQEDQHRKTLRCWLSPIDYEAIQGDIYRNYQPGTGKWFLDDFQFTHWLATPSETLFCTGIQGVGKTMMTAMVVDNLRARFLHTIDSQHVKIGIVFLYCIYERKNEQKSDDLLASILSQLALEQETIPKSIRELYNRHHQGRTRPSKQELSNEIHSIMEKYDTVFVVVDALDECGDDATRQDILCELFQLQQISDTRLMFTSRPNILPEHDGMRLLTIYANEKDVRRYLRSQIGHLSKVVEGDEVLQHKTETRIVESANGIFLLAQLYMSSLRGKETKKAIYRELDQMGTGNEGLDQAYHSAYNRIDSELARSPLCWVVCARRVLTADELQHALAIEPGTRSLDPTNFYDLQEIVSSCACLMVVDTISKNIRLVHATAKDYFQRKSLDYFPDAQKNIAASCLTYLGYAAFEHGACPNDETFEERLQQFPVFDYASRYWGHHCRDVEGSIQTLATALFLHKGRTSSASQCLFISESRRFSYSQRTPMGFTGVHLASYFGLHNIIAYVII</sequence>
<dbReference type="EMBL" id="KZ826392">
    <property type="protein sequence ID" value="PYI02595.1"/>
    <property type="molecule type" value="Genomic_DNA"/>
</dbReference>
<dbReference type="InterPro" id="IPR056884">
    <property type="entry name" value="NPHP3-like_N"/>
</dbReference>
<reference evidence="3 4" key="1">
    <citation type="submission" date="2018-02" db="EMBL/GenBank/DDBJ databases">
        <title>The genomes of Aspergillus section Nigri reveals drivers in fungal speciation.</title>
        <authorList>
            <consortium name="DOE Joint Genome Institute"/>
            <person name="Vesth T.C."/>
            <person name="Nybo J."/>
            <person name="Theobald S."/>
            <person name="Brandl J."/>
            <person name="Frisvad J.C."/>
            <person name="Nielsen K.F."/>
            <person name="Lyhne E.K."/>
            <person name="Kogle M.E."/>
            <person name="Kuo A."/>
            <person name="Riley R."/>
            <person name="Clum A."/>
            <person name="Nolan M."/>
            <person name="Lipzen A."/>
            <person name="Salamov A."/>
            <person name="Henrissat B."/>
            <person name="Wiebenga A."/>
            <person name="De vries R.P."/>
            <person name="Grigoriev I.V."/>
            <person name="Mortensen U.H."/>
            <person name="Andersen M.R."/>
            <person name="Baker S.E."/>
        </authorList>
    </citation>
    <scope>NUCLEOTIDE SEQUENCE [LARGE SCALE GENOMIC DNA]</scope>
    <source>
        <strain evidence="3 4">CBS 121057</strain>
    </source>
</reference>
<keyword evidence="1" id="KW-0677">Repeat</keyword>
<dbReference type="PANTHER" id="PTHR46082:SF11">
    <property type="entry name" value="AAA+ ATPASE DOMAIN-CONTAINING PROTEIN-RELATED"/>
    <property type="match status" value="1"/>
</dbReference>
<evidence type="ECO:0000256" key="1">
    <source>
        <dbReference type="ARBA" id="ARBA00022737"/>
    </source>
</evidence>
<dbReference type="GO" id="GO:0009116">
    <property type="term" value="P:nucleoside metabolic process"/>
    <property type="evidence" value="ECO:0007669"/>
    <property type="project" value="InterPro"/>
</dbReference>
<name>A0A319E325_ASPSB</name>
<dbReference type="InterPro" id="IPR054471">
    <property type="entry name" value="GPIID_WHD"/>
</dbReference>
<accession>A0A319E325</accession>
<evidence type="ECO:0000259" key="2">
    <source>
        <dbReference type="PROSITE" id="PS50837"/>
    </source>
</evidence>
<protein>
    <submittedName>
        <fullName evidence="3">Purine and uridine phosphorylase</fullName>
    </submittedName>
</protein>
<gene>
    <name evidence="3" type="ORF">BO78DRAFT_453484</name>
</gene>
<dbReference type="VEuPathDB" id="FungiDB:BO78DRAFT_453484"/>
<proteinExistence type="predicted"/>
<evidence type="ECO:0000313" key="4">
    <source>
        <dbReference type="Proteomes" id="UP000248423"/>
    </source>
</evidence>
<dbReference type="PANTHER" id="PTHR46082">
    <property type="entry name" value="ATP/GTP-BINDING PROTEIN-RELATED"/>
    <property type="match status" value="1"/>
</dbReference>
<dbReference type="Pfam" id="PF22939">
    <property type="entry name" value="WHD_GPIID"/>
    <property type="match status" value="1"/>
</dbReference>
<dbReference type="SUPFAM" id="SSF53167">
    <property type="entry name" value="Purine and uridine phosphorylases"/>
    <property type="match status" value="1"/>
</dbReference>
<organism evidence="3 4">
    <name type="scientific">Aspergillus sclerotiicarbonarius (strain CBS 121057 / IBT 28362)</name>
    <dbReference type="NCBI Taxonomy" id="1448318"/>
    <lineage>
        <taxon>Eukaryota</taxon>
        <taxon>Fungi</taxon>
        <taxon>Dikarya</taxon>
        <taxon>Ascomycota</taxon>
        <taxon>Pezizomycotina</taxon>
        <taxon>Eurotiomycetes</taxon>
        <taxon>Eurotiomycetidae</taxon>
        <taxon>Eurotiales</taxon>
        <taxon>Aspergillaceae</taxon>
        <taxon>Aspergillus</taxon>
        <taxon>Aspergillus subgen. Circumdati</taxon>
    </lineage>
</organism>